<proteinExistence type="predicted"/>
<dbReference type="OrthoDB" id="192247at2759"/>
<dbReference type="PROSITE" id="PS50144">
    <property type="entry name" value="MATH"/>
    <property type="match status" value="1"/>
</dbReference>
<reference evidence="3 4" key="1">
    <citation type="submission" date="2019-09" db="EMBL/GenBank/DDBJ databases">
        <title>A chromosome-level genome assembly of the Chinese tupelo Nyssa sinensis.</title>
        <authorList>
            <person name="Yang X."/>
            <person name="Kang M."/>
            <person name="Yang Y."/>
            <person name="Xiong H."/>
            <person name="Wang M."/>
            <person name="Zhang Z."/>
            <person name="Wang Z."/>
            <person name="Wu H."/>
            <person name="Ma T."/>
            <person name="Liu J."/>
            <person name="Xi Z."/>
        </authorList>
    </citation>
    <scope>NUCLEOTIDE SEQUENCE [LARGE SCALE GENOMIC DNA]</scope>
    <source>
        <strain evidence="3">J267</strain>
        <tissue evidence="3">Leaf</tissue>
    </source>
</reference>
<evidence type="ECO:0000256" key="1">
    <source>
        <dbReference type="ARBA" id="ARBA00023054"/>
    </source>
</evidence>
<dbReference type="InterPro" id="IPR002083">
    <property type="entry name" value="MATH/TRAF_dom"/>
</dbReference>
<dbReference type="EMBL" id="CM018033">
    <property type="protein sequence ID" value="KAA8545758.1"/>
    <property type="molecule type" value="Genomic_DNA"/>
</dbReference>
<evidence type="ECO:0000313" key="4">
    <source>
        <dbReference type="Proteomes" id="UP000325577"/>
    </source>
</evidence>
<dbReference type="InterPro" id="IPR050804">
    <property type="entry name" value="MCC"/>
</dbReference>
<accession>A0A5J5BSD5</accession>
<dbReference type="SUPFAM" id="SSF49599">
    <property type="entry name" value="TRAF domain-like"/>
    <property type="match status" value="1"/>
</dbReference>
<dbReference type="InterPro" id="IPR008974">
    <property type="entry name" value="TRAF-like"/>
</dbReference>
<dbReference type="SMART" id="SM00061">
    <property type="entry name" value="MATH"/>
    <property type="match status" value="1"/>
</dbReference>
<dbReference type="Pfam" id="PF22486">
    <property type="entry name" value="MATH_2"/>
    <property type="match status" value="1"/>
</dbReference>
<dbReference type="PANTHER" id="PTHR46236">
    <property type="entry name" value="TRAF-LIKE SUPERFAMILY PROTEIN"/>
    <property type="match status" value="1"/>
</dbReference>
<dbReference type="AlphaFoldDB" id="A0A5J5BSD5"/>
<dbReference type="Gene3D" id="2.60.210.10">
    <property type="entry name" value="Apoptosis, Tumor Necrosis Factor Receptor Associated Protein 2, Chain A"/>
    <property type="match status" value="1"/>
</dbReference>
<dbReference type="CDD" id="cd00121">
    <property type="entry name" value="MATH"/>
    <property type="match status" value="1"/>
</dbReference>
<sequence>MTLTLEIVFVHNFSAITKNYHFSDEFIIGERKWSLLLYPKGDARVKRGSFSLYLKVADSPKLPLNWKLYATIKQHEKEVSSWFSASMNIWGFSNFICSSDLNDKSKGFIMYNTLIVEVEILVMSVIKKFT</sequence>
<feature type="domain" description="MATH" evidence="2">
    <location>
        <begin position="3"/>
        <end position="120"/>
    </location>
</feature>
<organism evidence="3 4">
    <name type="scientific">Nyssa sinensis</name>
    <dbReference type="NCBI Taxonomy" id="561372"/>
    <lineage>
        <taxon>Eukaryota</taxon>
        <taxon>Viridiplantae</taxon>
        <taxon>Streptophyta</taxon>
        <taxon>Embryophyta</taxon>
        <taxon>Tracheophyta</taxon>
        <taxon>Spermatophyta</taxon>
        <taxon>Magnoliopsida</taxon>
        <taxon>eudicotyledons</taxon>
        <taxon>Gunneridae</taxon>
        <taxon>Pentapetalae</taxon>
        <taxon>asterids</taxon>
        <taxon>Cornales</taxon>
        <taxon>Nyssaceae</taxon>
        <taxon>Nyssa</taxon>
    </lineage>
</organism>
<name>A0A5J5BSD5_9ASTE</name>
<dbReference type="Proteomes" id="UP000325577">
    <property type="component" value="Linkage Group LG10"/>
</dbReference>
<evidence type="ECO:0000313" key="3">
    <source>
        <dbReference type="EMBL" id="KAA8545758.1"/>
    </source>
</evidence>
<protein>
    <recommendedName>
        <fullName evidence="2">MATH domain-containing protein</fullName>
    </recommendedName>
</protein>
<keyword evidence="4" id="KW-1185">Reference proteome</keyword>
<dbReference type="PANTHER" id="PTHR46236:SF35">
    <property type="entry name" value="MATH DOMAIN-CONTAINING PROTEIN"/>
    <property type="match status" value="1"/>
</dbReference>
<gene>
    <name evidence="3" type="ORF">F0562_020791</name>
</gene>
<keyword evidence="1" id="KW-0175">Coiled coil</keyword>
<evidence type="ECO:0000259" key="2">
    <source>
        <dbReference type="PROSITE" id="PS50144"/>
    </source>
</evidence>